<sequence>MSSTLDQVKMQRLFDQQPPRPVRGGGRGAGPAAPPVRRPQPRRYPDVSIAELMASPSRLQMPLIHSEKENNGLWFKIDKCLTDDCTSIYTSDWRGAWYNYSMVSDEMKLTCKSIIGTPFMTMWCVYIGRRQ</sequence>
<organism evidence="2">
    <name type="scientific">Brassica cretica</name>
    <name type="common">Mustard</name>
    <dbReference type="NCBI Taxonomy" id="69181"/>
    <lineage>
        <taxon>Eukaryota</taxon>
        <taxon>Viridiplantae</taxon>
        <taxon>Streptophyta</taxon>
        <taxon>Embryophyta</taxon>
        <taxon>Tracheophyta</taxon>
        <taxon>Spermatophyta</taxon>
        <taxon>Magnoliopsida</taxon>
        <taxon>eudicotyledons</taxon>
        <taxon>Gunneridae</taxon>
        <taxon>Pentapetalae</taxon>
        <taxon>rosids</taxon>
        <taxon>malvids</taxon>
        <taxon>Brassicales</taxon>
        <taxon>Brassicaceae</taxon>
        <taxon>Brassiceae</taxon>
        <taxon>Brassica</taxon>
    </lineage>
</organism>
<dbReference type="EMBL" id="QGKY02001250">
    <property type="protein sequence ID" value="KAF2561184.1"/>
    <property type="molecule type" value="Genomic_DNA"/>
</dbReference>
<name>A0A8S9HUE9_BRACR</name>
<dbReference type="AlphaFoldDB" id="A0A8S9HUE9"/>
<reference evidence="2" key="1">
    <citation type="submission" date="2019-12" db="EMBL/GenBank/DDBJ databases">
        <title>Genome sequencing and annotation of Brassica cretica.</title>
        <authorList>
            <person name="Studholme D.J."/>
            <person name="Sarris P.F."/>
        </authorList>
    </citation>
    <scope>NUCLEOTIDE SEQUENCE</scope>
    <source>
        <strain evidence="2">PFS-102/07</strain>
        <tissue evidence="2">Leaf</tissue>
    </source>
</reference>
<proteinExistence type="predicted"/>
<evidence type="ECO:0000313" key="2">
    <source>
        <dbReference type="EMBL" id="KAF2561184.1"/>
    </source>
</evidence>
<evidence type="ECO:0000256" key="1">
    <source>
        <dbReference type="SAM" id="MobiDB-lite"/>
    </source>
</evidence>
<accession>A0A8S9HUE9</accession>
<comment type="caution">
    <text evidence="2">The sequence shown here is derived from an EMBL/GenBank/DDBJ whole genome shotgun (WGS) entry which is preliminary data.</text>
</comment>
<gene>
    <name evidence="2" type="ORF">F2Q70_00018382</name>
</gene>
<protein>
    <submittedName>
        <fullName evidence="2">Uncharacterized protein</fullName>
    </submittedName>
</protein>
<feature type="region of interest" description="Disordered" evidence="1">
    <location>
        <begin position="1"/>
        <end position="44"/>
    </location>
</feature>